<feature type="domain" description="RRM" evidence="5">
    <location>
        <begin position="246"/>
        <end position="320"/>
    </location>
</feature>
<feature type="domain" description="RRM" evidence="5">
    <location>
        <begin position="357"/>
        <end position="439"/>
    </location>
</feature>
<dbReference type="SUPFAM" id="SSF54928">
    <property type="entry name" value="RNA-binding domain, RBD"/>
    <property type="match status" value="1"/>
</dbReference>
<evidence type="ECO:0000256" key="1">
    <source>
        <dbReference type="ARBA" id="ARBA00022737"/>
    </source>
</evidence>
<feature type="compositionally biased region" description="Polar residues" evidence="4">
    <location>
        <begin position="1"/>
        <end position="20"/>
    </location>
</feature>
<evidence type="ECO:0000313" key="6">
    <source>
        <dbReference type="EMBL" id="OCH93898.1"/>
    </source>
</evidence>
<feature type="compositionally biased region" description="Low complexity" evidence="4">
    <location>
        <begin position="853"/>
        <end position="878"/>
    </location>
</feature>
<accession>A0A8E2DQE6</accession>
<dbReference type="InterPro" id="IPR035979">
    <property type="entry name" value="RBD_domain_sf"/>
</dbReference>
<feature type="region of interest" description="Disordered" evidence="4">
    <location>
        <begin position="118"/>
        <end position="144"/>
    </location>
</feature>
<name>A0A8E2DQE6_9APHY</name>
<keyword evidence="2 3" id="KW-0694">RNA-binding</keyword>
<evidence type="ECO:0000259" key="5">
    <source>
        <dbReference type="PROSITE" id="PS50102"/>
    </source>
</evidence>
<gene>
    <name evidence="6" type="ORF">OBBRIDRAFT_237963</name>
</gene>
<dbReference type="Pfam" id="PF00076">
    <property type="entry name" value="RRM_1"/>
    <property type="match status" value="1"/>
</dbReference>
<dbReference type="InterPro" id="IPR012677">
    <property type="entry name" value="Nucleotide-bd_a/b_plait_sf"/>
</dbReference>
<dbReference type="Gene3D" id="3.30.70.330">
    <property type="match status" value="2"/>
</dbReference>
<organism evidence="6 7">
    <name type="scientific">Obba rivulosa</name>
    <dbReference type="NCBI Taxonomy" id="1052685"/>
    <lineage>
        <taxon>Eukaryota</taxon>
        <taxon>Fungi</taxon>
        <taxon>Dikarya</taxon>
        <taxon>Basidiomycota</taxon>
        <taxon>Agaricomycotina</taxon>
        <taxon>Agaricomycetes</taxon>
        <taxon>Polyporales</taxon>
        <taxon>Gelatoporiaceae</taxon>
        <taxon>Obba</taxon>
    </lineage>
</organism>
<dbReference type="GO" id="GO:0003723">
    <property type="term" value="F:RNA binding"/>
    <property type="evidence" value="ECO:0007669"/>
    <property type="project" value="UniProtKB-UniRule"/>
</dbReference>
<feature type="compositionally biased region" description="Polar residues" evidence="4">
    <location>
        <begin position="119"/>
        <end position="144"/>
    </location>
</feature>
<reference evidence="6 7" key="1">
    <citation type="submission" date="2016-07" db="EMBL/GenBank/DDBJ databases">
        <title>Draft genome of the white-rot fungus Obba rivulosa 3A-2.</title>
        <authorList>
            <consortium name="DOE Joint Genome Institute"/>
            <person name="Miettinen O."/>
            <person name="Riley R."/>
            <person name="Acob R."/>
            <person name="Barry K."/>
            <person name="Cullen D."/>
            <person name="De Vries R."/>
            <person name="Hainaut M."/>
            <person name="Hatakka A."/>
            <person name="Henrissat B."/>
            <person name="Hilden K."/>
            <person name="Kuo R."/>
            <person name="Labutti K."/>
            <person name="Lipzen A."/>
            <person name="Makela M.R."/>
            <person name="Sandor L."/>
            <person name="Spatafora J.W."/>
            <person name="Grigoriev I.V."/>
            <person name="Hibbett D.S."/>
        </authorList>
    </citation>
    <scope>NUCLEOTIDE SEQUENCE [LARGE SCALE GENOMIC DNA]</scope>
    <source>
        <strain evidence="6 7">3A-2</strain>
    </source>
</reference>
<keyword evidence="1" id="KW-0677">Repeat</keyword>
<feature type="compositionally biased region" description="Low complexity" evidence="4">
    <location>
        <begin position="212"/>
        <end position="237"/>
    </location>
</feature>
<dbReference type="SMART" id="SM00360">
    <property type="entry name" value="RRM"/>
    <property type="match status" value="2"/>
</dbReference>
<evidence type="ECO:0000256" key="4">
    <source>
        <dbReference type="SAM" id="MobiDB-lite"/>
    </source>
</evidence>
<sequence>MTSPIAQTQLTAQNAASSSDIPLATPNMFPDPAAVASGHAAGATSGGTTPTQASPNAPPDTATATDAQNMLSMAPSASSASGQHKAPASGQSTAPTQVQDASQASSFVLAQNLPAKNTPLASVQNTSPPTVPSARTSPSATLPVPSTSVLSVAAPQFQSRLLDAPIDIHGLVSHAGGAPGLGQSLGVAQNGASEGAQPQPQTRVQPPSASHAPIQQMQSAQQAPAAAHAQIQVQQAPGGEEEVRTPNVYINGLPPNFPEEQLLAMTRDFGAVVSVRTFTRHVSDKPSGYGFVLFESVDAAEKCIETLRKYRNLHPSFSKQIHKIPGTPYASAAAPPALTPADSFKARMEQLKDMSSTNLYMEGLPMSIDEPTLSALVRPYRIMSSRFFQTRLSSPPRIIAFVRLETRKAAEEVVERLHGRLVRGWNDVGCRISVRFADTSEQRELRRMERLTREDEHSSPSRLTMAQAALLNLNGTQLHSPLQLPSQLPSPNFGLLQNGLNGSTSISPDLDGLSPLSRAATGLSFQTQQTRAPLLSSSSPRDLAALLEAHTYGDLAANGAQYIRQNLQNVQDELVLQQLQQAQMQFAMRLDSSQVATARAQNGFTPVERLLLQAHVQRQQQEQNQQNQQHAHLLGTQTQLRATSQGQSRVHVRDFATAPAPPSVMPMTGANGGVERREANRRLLDVLPPMSEDAFHATAAGMRHQQTQLQDLAPGAGAIGSGAVRSAFHRDAFEGPNNLARDLERNASLYGQHQRNQTHAAQARADAATQVQALHTRSTTLPSQYLSGRQGSQALNDSSYISSIFGSTSGTSSNHASNSIGTSNINVIGSNSNSNYSTSMNQLASGQRINQYSTSNSSTSISRTNTNSSTSSALARDSSILHSTNTSTNPIMHTNTNNPFGSKNSVGTAHTNSQGAGRAAASSSTGAHAAAQRAEDEDESSPLVSPALTYSARTPATLSPATPFSGFFPHGGETFEGPAMGVAHEGVAERFEAGEKQKTRVVG</sequence>
<dbReference type="Proteomes" id="UP000250043">
    <property type="component" value="Unassembled WGS sequence"/>
</dbReference>
<feature type="compositionally biased region" description="Polar residues" evidence="4">
    <location>
        <begin position="880"/>
        <end position="914"/>
    </location>
</feature>
<feature type="region of interest" description="Disordered" evidence="4">
    <location>
        <begin position="850"/>
        <end position="944"/>
    </location>
</feature>
<feature type="compositionally biased region" description="Polar residues" evidence="4">
    <location>
        <begin position="89"/>
        <end position="102"/>
    </location>
</feature>
<evidence type="ECO:0000313" key="7">
    <source>
        <dbReference type="Proteomes" id="UP000250043"/>
    </source>
</evidence>
<evidence type="ECO:0000256" key="2">
    <source>
        <dbReference type="ARBA" id="ARBA00022884"/>
    </source>
</evidence>
<dbReference type="OrthoDB" id="271725at2759"/>
<feature type="region of interest" description="Disordered" evidence="4">
    <location>
        <begin position="1"/>
        <end position="102"/>
    </location>
</feature>
<evidence type="ECO:0000256" key="3">
    <source>
        <dbReference type="PROSITE-ProRule" id="PRU00176"/>
    </source>
</evidence>
<keyword evidence="7" id="KW-1185">Reference proteome</keyword>
<feature type="compositionally biased region" description="Polar residues" evidence="4">
    <location>
        <begin position="186"/>
        <end position="208"/>
    </location>
</feature>
<dbReference type="InterPro" id="IPR000504">
    <property type="entry name" value="RRM_dom"/>
</dbReference>
<feature type="compositionally biased region" description="Low complexity" evidence="4">
    <location>
        <begin position="915"/>
        <end position="931"/>
    </location>
</feature>
<dbReference type="PROSITE" id="PS50102">
    <property type="entry name" value="RRM"/>
    <property type="match status" value="2"/>
</dbReference>
<proteinExistence type="predicted"/>
<feature type="compositionally biased region" description="Low complexity" evidence="4">
    <location>
        <begin position="30"/>
        <end position="81"/>
    </location>
</feature>
<dbReference type="AlphaFoldDB" id="A0A8E2DQE6"/>
<protein>
    <recommendedName>
        <fullName evidence="5">RRM domain-containing protein</fullName>
    </recommendedName>
</protein>
<dbReference type="PANTHER" id="PTHR24012">
    <property type="entry name" value="RNA BINDING PROTEIN"/>
    <property type="match status" value="1"/>
</dbReference>
<dbReference type="EMBL" id="KV722349">
    <property type="protein sequence ID" value="OCH93898.1"/>
    <property type="molecule type" value="Genomic_DNA"/>
</dbReference>
<feature type="region of interest" description="Disordered" evidence="4">
    <location>
        <begin position="182"/>
        <end position="242"/>
    </location>
</feature>